<dbReference type="AlphaFoldDB" id="A0AAV2Q1C1"/>
<protein>
    <submittedName>
        <fullName evidence="2">Uncharacterized protein</fullName>
    </submittedName>
</protein>
<name>A0AAV2Q1C1_MEGNR</name>
<feature type="non-terminal residue" evidence="2">
    <location>
        <position position="1"/>
    </location>
</feature>
<proteinExistence type="predicted"/>
<feature type="region of interest" description="Disordered" evidence="1">
    <location>
        <begin position="186"/>
        <end position="212"/>
    </location>
</feature>
<evidence type="ECO:0000313" key="2">
    <source>
        <dbReference type="EMBL" id="CAL4067090.1"/>
    </source>
</evidence>
<feature type="compositionally biased region" description="Acidic residues" evidence="1">
    <location>
        <begin position="131"/>
        <end position="144"/>
    </location>
</feature>
<dbReference type="EMBL" id="CAXKWB010002512">
    <property type="protein sequence ID" value="CAL4067090.1"/>
    <property type="molecule type" value="Genomic_DNA"/>
</dbReference>
<evidence type="ECO:0000313" key="3">
    <source>
        <dbReference type="Proteomes" id="UP001497623"/>
    </source>
</evidence>
<accession>A0AAV2Q1C1</accession>
<feature type="region of interest" description="Disordered" evidence="1">
    <location>
        <begin position="12"/>
        <end position="53"/>
    </location>
</feature>
<reference evidence="2 3" key="1">
    <citation type="submission" date="2024-05" db="EMBL/GenBank/DDBJ databases">
        <authorList>
            <person name="Wallberg A."/>
        </authorList>
    </citation>
    <scope>NUCLEOTIDE SEQUENCE [LARGE SCALE GENOMIC DNA]</scope>
</reference>
<keyword evidence="3" id="KW-1185">Reference proteome</keyword>
<sequence>AMLPSVEAGVIIGSNPSLPNGISSLPNGRVSQGKPSETNTVKTKDKGRNPPLVPRKVALRARRYQWDNYDLRKSLQVDDDDEEMAEIVSNKDTMEGKPLLSKTDPTPKELTAATPLFTSDARDAVNPPLVDNDENEDDDDDDSDPCSIEEVLSTNKLSPESPTENGNQYNFVVDLEEDYASLRRNKLSPMKLASDNNREHYGKPRNRQPFNR</sequence>
<feature type="non-terminal residue" evidence="2">
    <location>
        <position position="212"/>
    </location>
</feature>
<gene>
    <name evidence="2" type="ORF">MNOR_LOCUS6176</name>
</gene>
<feature type="region of interest" description="Disordered" evidence="1">
    <location>
        <begin position="73"/>
        <end position="169"/>
    </location>
</feature>
<feature type="compositionally biased region" description="Polar residues" evidence="1">
    <location>
        <begin position="14"/>
        <end position="41"/>
    </location>
</feature>
<comment type="caution">
    <text evidence="2">The sequence shown here is derived from an EMBL/GenBank/DDBJ whole genome shotgun (WGS) entry which is preliminary data.</text>
</comment>
<organism evidence="2 3">
    <name type="scientific">Meganyctiphanes norvegica</name>
    <name type="common">Northern krill</name>
    <name type="synonym">Thysanopoda norvegica</name>
    <dbReference type="NCBI Taxonomy" id="48144"/>
    <lineage>
        <taxon>Eukaryota</taxon>
        <taxon>Metazoa</taxon>
        <taxon>Ecdysozoa</taxon>
        <taxon>Arthropoda</taxon>
        <taxon>Crustacea</taxon>
        <taxon>Multicrustacea</taxon>
        <taxon>Malacostraca</taxon>
        <taxon>Eumalacostraca</taxon>
        <taxon>Eucarida</taxon>
        <taxon>Euphausiacea</taxon>
        <taxon>Euphausiidae</taxon>
        <taxon>Meganyctiphanes</taxon>
    </lineage>
</organism>
<feature type="compositionally biased region" description="Polar residues" evidence="1">
    <location>
        <begin position="152"/>
        <end position="169"/>
    </location>
</feature>
<dbReference type="Proteomes" id="UP001497623">
    <property type="component" value="Unassembled WGS sequence"/>
</dbReference>
<evidence type="ECO:0000256" key="1">
    <source>
        <dbReference type="SAM" id="MobiDB-lite"/>
    </source>
</evidence>